<dbReference type="CDD" id="cd17369">
    <property type="entry name" value="MFS_ShiA_like"/>
    <property type="match status" value="1"/>
</dbReference>
<evidence type="ECO:0000256" key="2">
    <source>
        <dbReference type="ARBA" id="ARBA00022448"/>
    </source>
</evidence>
<feature type="region of interest" description="Disordered" evidence="7">
    <location>
        <begin position="1"/>
        <end position="20"/>
    </location>
</feature>
<reference evidence="11" key="1">
    <citation type="journal article" date="2019" name="Int. J. Syst. Evol. Microbiol.">
        <title>The Global Catalogue of Microorganisms (GCM) 10K type strain sequencing project: providing services to taxonomists for standard genome sequencing and annotation.</title>
        <authorList>
            <consortium name="The Broad Institute Genomics Platform"/>
            <consortium name="The Broad Institute Genome Sequencing Center for Infectious Disease"/>
            <person name="Wu L."/>
            <person name="Ma J."/>
        </authorList>
    </citation>
    <scope>NUCLEOTIDE SEQUENCE [LARGE SCALE GENOMIC DNA]</scope>
    <source>
        <strain evidence="11">CGMCC 4.7638</strain>
    </source>
</reference>
<keyword evidence="2" id="KW-0813">Transport</keyword>
<sequence>MSADSSHSDGSGSAGSAPPRSARRSAVLASSIGTLLEYYDYYLFGLAAAVVFPAVFFPSADPLTGQLSSFATFAVGFVLRPVGGVVIGHIADRFGRKKALILTIVLMGIATILIGALPGYRQIGVAAPILLVILRLLQGFSTGGEMGGAISLAVEHAPPRKRGLYGALLLSGAGVALLISSGLMALFATLPDRDFLAWGWRIPFLLSFVLLVAGLVIRLRVGETPEFERARKNDSGARIPLVSVLRRPRNLIYGVLFGFANSIGGYVITTYGASYVKKDLGMPASVALTATMVAAGAQIILAPTWGALSDRIGRKPVFLGGCVGLAVVIFPVFWLFETKNPVLVAVAMVLGFSVFVMAMSALSQTILSELFDTRSRVTGVNLGYQLTAVFGGGFAPYLSAWLVGATGAVWGVGIYVIAGCVLSAVAMLMLPERSGQPLPEPAAEPKAATV</sequence>
<protein>
    <submittedName>
        <fullName evidence="10">MFS transporter</fullName>
    </submittedName>
</protein>
<feature type="transmembrane region" description="Helical" evidence="8">
    <location>
        <begin position="123"/>
        <end position="143"/>
    </location>
</feature>
<dbReference type="InterPro" id="IPR011701">
    <property type="entry name" value="MFS"/>
</dbReference>
<feature type="transmembrane region" description="Helical" evidence="8">
    <location>
        <begin position="408"/>
        <end position="430"/>
    </location>
</feature>
<dbReference type="Gene3D" id="1.20.1250.20">
    <property type="entry name" value="MFS general substrate transporter like domains"/>
    <property type="match status" value="2"/>
</dbReference>
<evidence type="ECO:0000313" key="11">
    <source>
        <dbReference type="Proteomes" id="UP001597542"/>
    </source>
</evidence>
<accession>A0ABW5I261</accession>
<keyword evidence="4 8" id="KW-0812">Transmembrane</keyword>
<keyword evidence="5 8" id="KW-1133">Transmembrane helix</keyword>
<dbReference type="EMBL" id="JBHUKQ010000013">
    <property type="protein sequence ID" value="MFD2483282.1"/>
    <property type="molecule type" value="Genomic_DNA"/>
</dbReference>
<dbReference type="SUPFAM" id="SSF103473">
    <property type="entry name" value="MFS general substrate transporter"/>
    <property type="match status" value="1"/>
</dbReference>
<feature type="transmembrane region" description="Helical" evidence="8">
    <location>
        <begin position="342"/>
        <end position="362"/>
    </location>
</feature>
<feature type="transmembrane region" description="Helical" evidence="8">
    <location>
        <begin position="251"/>
        <end position="273"/>
    </location>
</feature>
<keyword evidence="11" id="KW-1185">Reference proteome</keyword>
<keyword evidence="3" id="KW-1003">Cell membrane</keyword>
<evidence type="ECO:0000256" key="4">
    <source>
        <dbReference type="ARBA" id="ARBA00022692"/>
    </source>
</evidence>
<evidence type="ECO:0000256" key="8">
    <source>
        <dbReference type="SAM" id="Phobius"/>
    </source>
</evidence>
<dbReference type="PROSITE" id="PS50850">
    <property type="entry name" value="MFS"/>
    <property type="match status" value="1"/>
</dbReference>
<dbReference type="InterPro" id="IPR005829">
    <property type="entry name" value="Sugar_transporter_CS"/>
</dbReference>
<feature type="transmembrane region" description="Helical" evidence="8">
    <location>
        <begin position="66"/>
        <end position="87"/>
    </location>
</feature>
<evidence type="ECO:0000256" key="3">
    <source>
        <dbReference type="ARBA" id="ARBA00022475"/>
    </source>
</evidence>
<organism evidence="10 11">
    <name type="scientific">Amycolatopsis albidoflavus</name>
    <dbReference type="NCBI Taxonomy" id="102226"/>
    <lineage>
        <taxon>Bacteria</taxon>
        <taxon>Bacillati</taxon>
        <taxon>Actinomycetota</taxon>
        <taxon>Actinomycetes</taxon>
        <taxon>Pseudonocardiales</taxon>
        <taxon>Pseudonocardiaceae</taxon>
        <taxon>Amycolatopsis</taxon>
    </lineage>
</organism>
<dbReference type="InterPro" id="IPR036259">
    <property type="entry name" value="MFS_trans_sf"/>
</dbReference>
<dbReference type="Pfam" id="PF07690">
    <property type="entry name" value="MFS_1"/>
    <property type="match status" value="1"/>
</dbReference>
<dbReference type="PROSITE" id="PS00217">
    <property type="entry name" value="SUGAR_TRANSPORT_2"/>
    <property type="match status" value="1"/>
</dbReference>
<evidence type="ECO:0000259" key="9">
    <source>
        <dbReference type="PROSITE" id="PS50850"/>
    </source>
</evidence>
<evidence type="ECO:0000256" key="7">
    <source>
        <dbReference type="SAM" id="MobiDB-lite"/>
    </source>
</evidence>
<feature type="transmembrane region" description="Helical" evidence="8">
    <location>
        <begin position="285"/>
        <end position="305"/>
    </location>
</feature>
<name>A0ABW5I261_9PSEU</name>
<evidence type="ECO:0000256" key="1">
    <source>
        <dbReference type="ARBA" id="ARBA00004651"/>
    </source>
</evidence>
<comment type="subcellular location">
    <subcellularLocation>
        <location evidence="1">Cell membrane</location>
        <topology evidence="1">Multi-pass membrane protein</topology>
    </subcellularLocation>
</comment>
<feature type="transmembrane region" description="Helical" evidence="8">
    <location>
        <begin position="99"/>
        <end position="117"/>
    </location>
</feature>
<feature type="transmembrane region" description="Helical" evidence="8">
    <location>
        <begin position="317"/>
        <end position="336"/>
    </location>
</feature>
<evidence type="ECO:0000256" key="6">
    <source>
        <dbReference type="ARBA" id="ARBA00023136"/>
    </source>
</evidence>
<evidence type="ECO:0000256" key="5">
    <source>
        <dbReference type="ARBA" id="ARBA00022989"/>
    </source>
</evidence>
<dbReference type="RefSeq" id="WP_344271318.1">
    <property type="nucleotide sequence ID" value="NZ_BAAAHV010000009.1"/>
</dbReference>
<gene>
    <name evidence="10" type="ORF">ACFSUT_23570</name>
</gene>
<dbReference type="PANTHER" id="PTHR43045:SF1">
    <property type="entry name" value="SHIKIMATE TRANSPORTER"/>
    <property type="match status" value="1"/>
</dbReference>
<feature type="domain" description="Major facilitator superfamily (MFS) profile" evidence="9">
    <location>
        <begin position="26"/>
        <end position="435"/>
    </location>
</feature>
<keyword evidence="6 8" id="KW-0472">Membrane</keyword>
<dbReference type="InterPro" id="IPR020846">
    <property type="entry name" value="MFS_dom"/>
</dbReference>
<evidence type="ECO:0000313" key="10">
    <source>
        <dbReference type="EMBL" id="MFD2483282.1"/>
    </source>
</evidence>
<dbReference type="PANTHER" id="PTHR43045">
    <property type="entry name" value="SHIKIMATE TRANSPORTER"/>
    <property type="match status" value="1"/>
</dbReference>
<feature type="transmembrane region" description="Helical" evidence="8">
    <location>
        <begin position="382"/>
        <end position="402"/>
    </location>
</feature>
<comment type="caution">
    <text evidence="10">The sequence shown here is derived from an EMBL/GenBank/DDBJ whole genome shotgun (WGS) entry which is preliminary data.</text>
</comment>
<proteinExistence type="predicted"/>
<feature type="transmembrane region" description="Helical" evidence="8">
    <location>
        <begin position="164"/>
        <end position="188"/>
    </location>
</feature>
<feature type="transmembrane region" description="Helical" evidence="8">
    <location>
        <begin position="41"/>
        <end position="60"/>
    </location>
</feature>
<feature type="transmembrane region" description="Helical" evidence="8">
    <location>
        <begin position="200"/>
        <end position="221"/>
    </location>
</feature>
<dbReference type="Proteomes" id="UP001597542">
    <property type="component" value="Unassembled WGS sequence"/>
</dbReference>